<dbReference type="Gene3D" id="1.25.40.10">
    <property type="entry name" value="Tetratricopeptide repeat domain"/>
    <property type="match status" value="1"/>
</dbReference>
<dbReference type="InterPro" id="IPR019734">
    <property type="entry name" value="TPR_rpt"/>
</dbReference>
<evidence type="ECO:0000313" key="6">
    <source>
        <dbReference type="Proteomes" id="UP000193411"/>
    </source>
</evidence>
<dbReference type="InterPro" id="IPR011990">
    <property type="entry name" value="TPR-like_helical_dom_sf"/>
</dbReference>
<organism evidence="5 6">
    <name type="scientific">Catenaria anguillulae PL171</name>
    <dbReference type="NCBI Taxonomy" id="765915"/>
    <lineage>
        <taxon>Eukaryota</taxon>
        <taxon>Fungi</taxon>
        <taxon>Fungi incertae sedis</taxon>
        <taxon>Blastocladiomycota</taxon>
        <taxon>Blastocladiomycetes</taxon>
        <taxon>Blastocladiales</taxon>
        <taxon>Catenariaceae</taxon>
        <taxon>Catenaria</taxon>
    </lineage>
</organism>
<dbReference type="CDD" id="cd05992">
    <property type="entry name" value="PB1"/>
    <property type="match status" value="1"/>
</dbReference>
<proteinExistence type="predicted"/>
<dbReference type="OrthoDB" id="9450131at2759"/>
<comment type="caution">
    <text evidence="5">The sequence shown here is derived from an EMBL/GenBank/DDBJ whole genome shotgun (WGS) entry which is preliminary data.</text>
</comment>
<dbReference type="PROSITE" id="PS51745">
    <property type="entry name" value="PB1"/>
    <property type="match status" value="1"/>
</dbReference>
<dbReference type="PANTHER" id="PTHR15175">
    <property type="entry name" value="NEUTROPHIL CYTOSOLIC FACTOR 2, NEUTROPHIL NADPH OXIDASE FACTOR 2"/>
    <property type="match status" value="1"/>
</dbReference>
<dbReference type="EMBL" id="MCFL01000005">
    <property type="protein sequence ID" value="ORZ39586.1"/>
    <property type="molecule type" value="Genomic_DNA"/>
</dbReference>
<dbReference type="Gene3D" id="3.10.20.90">
    <property type="entry name" value="Phosphatidylinositol 3-kinase Catalytic Subunit, Chain A, domain 1"/>
    <property type="match status" value="1"/>
</dbReference>
<gene>
    <name evidence="5" type="ORF">BCR44DRAFT_1426825</name>
</gene>
<keyword evidence="1" id="KW-0677">Repeat</keyword>
<dbReference type="SMART" id="SM00028">
    <property type="entry name" value="TPR"/>
    <property type="match status" value="2"/>
</dbReference>
<evidence type="ECO:0000256" key="3">
    <source>
        <dbReference type="SAM" id="MobiDB-lite"/>
    </source>
</evidence>
<evidence type="ECO:0000313" key="5">
    <source>
        <dbReference type="EMBL" id="ORZ39586.1"/>
    </source>
</evidence>
<dbReference type="Pfam" id="PF00564">
    <property type="entry name" value="PB1"/>
    <property type="match status" value="1"/>
</dbReference>
<keyword evidence="6" id="KW-1185">Reference proteome</keyword>
<reference evidence="5 6" key="1">
    <citation type="submission" date="2016-07" db="EMBL/GenBank/DDBJ databases">
        <title>Pervasive Adenine N6-methylation of Active Genes in Fungi.</title>
        <authorList>
            <consortium name="DOE Joint Genome Institute"/>
            <person name="Mondo S.J."/>
            <person name="Dannebaum R.O."/>
            <person name="Kuo R.C."/>
            <person name="Labutti K."/>
            <person name="Haridas S."/>
            <person name="Kuo A."/>
            <person name="Salamov A."/>
            <person name="Ahrendt S.R."/>
            <person name="Lipzen A."/>
            <person name="Sullivan W."/>
            <person name="Andreopoulos W.B."/>
            <person name="Clum A."/>
            <person name="Lindquist E."/>
            <person name="Daum C."/>
            <person name="Ramamoorthy G.K."/>
            <person name="Gryganskyi A."/>
            <person name="Culley D."/>
            <person name="Magnuson J.K."/>
            <person name="James T.Y."/>
            <person name="O'Malley M.A."/>
            <person name="Stajich J.E."/>
            <person name="Spatafora J.W."/>
            <person name="Visel A."/>
            <person name="Grigoriev I.V."/>
        </authorList>
    </citation>
    <scope>NUCLEOTIDE SEQUENCE [LARGE SCALE GENOMIC DNA]</scope>
    <source>
        <strain evidence="5 6">PL171</strain>
    </source>
</reference>
<dbReference type="InterPro" id="IPR000270">
    <property type="entry name" value="PB1_dom"/>
</dbReference>
<evidence type="ECO:0000259" key="4">
    <source>
        <dbReference type="PROSITE" id="PS51745"/>
    </source>
</evidence>
<dbReference type="InterPro" id="IPR051864">
    <property type="entry name" value="NCF2_NOXA1"/>
</dbReference>
<feature type="domain" description="PB1" evidence="4">
    <location>
        <begin position="285"/>
        <end position="360"/>
    </location>
</feature>
<feature type="non-terminal residue" evidence="5">
    <location>
        <position position="1"/>
    </location>
</feature>
<dbReference type="AlphaFoldDB" id="A0A1Y2HYA3"/>
<evidence type="ECO:0000256" key="1">
    <source>
        <dbReference type="ARBA" id="ARBA00022737"/>
    </source>
</evidence>
<dbReference type="Proteomes" id="UP000193411">
    <property type="component" value="Unassembled WGS sequence"/>
</dbReference>
<dbReference type="SUPFAM" id="SSF54277">
    <property type="entry name" value="CAD &amp; PB1 domains"/>
    <property type="match status" value="1"/>
</dbReference>
<evidence type="ECO:0000256" key="2">
    <source>
        <dbReference type="ARBA" id="ARBA00022803"/>
    </source>
</evidence>
<dbReference type="SUPFAM" id="SSF48452">
    <property type="entry name" value="TPR-like"/>
    <property type="match status" value="1"/>
</dbReference>
<sequence>LGQHEDAAVSFGNSIQCDNYLSVAYFQQGVSLYILQDFEQALTAFDNSFLYFRGTNAIDYTQLGLDYKLFSCEVLYNRALTLFQLGDENAALQDLGQASKAKQIPEHEIINEAIQYRGDGCQLFQVPANLLYKPPKQKLANAAKIDYLGRSKVVAATDPSDNFTEFKGARGVRQEPEPDFAPIRTLDRKNSLPAQPPRIDTGMARRPSAPGVMMSPTSAPARRGSPMDSAPRVDRSFPQSATIERNGKSSGRGPPPMPQRVQSPYPESEYGGGTFSRAGSIAAGKLRVKVNFGDKRMLMLPADATFDELCDKIVEKFGTSKFRVMFKDEDGELVSMTDDDDFLLCRSISMDENKIEVWCQ</sequence>
<dbReference type="PANTHER" id="PTHR15175:SF0">
    <property type="entry name" value="SH3 DOMAIN-CONTAINING PROTEIN C23A1.17"/>
    <property type="match status" value="1"/>
</dbReference>
<keyword evidence="2" id="KW-0802">TPR repeat</keyword>
<dbReference type="SMART" id="SM00666">
    <property type="entry name" value="PB1"/>
    <property type="match status" value="1"/>
</dbReference>
<dbReference type="STRING" id="765915.A0A1Y2HYA3"/>
<name>A0A1Y2HYA3_9FUNG</name>
<protein>
    <recommendedName>
        <fullName evidence="4">PB1 domain-containing protein</fullName>
    </recommendedName>
</protein>
<dbReference type="InterPro" id="IPR053793">
    <property type="entry name" value="PB1-like"/>
</dbReference>
<feature type="region of interest" description="Disordered" evidence="3">
    <location>
        <begin position="170"/>
        <end position="272"/>
    </location>
</feature>
<accession>A0A1Y2HYA3</accession>